<evidence type="ECO:0000313" key="1">
    <source>
        <dbReference type="EMBL" id="KDQ14809.1"/>
    </source>
</evidence>
<organism evidence="1 2">
    <name type="scientific">Botryobasidium botryosum (strain FD-172 SS1)</name>
    <dbReference type="NCBI Taxonomy" id="930990"/>
    <lineage>
        <taxon>Eukaryota</taxon>
        <taxon>Fungi</taxon>
        <taxon>Dikarya</taxon>
        <taxon>Basidiomycota</taxon>
        <taxon>Agaricomycotina</taxon>
        <taxon>Agaricomycetes</taxon>
        <taxon>Cantharellales</taxon>
        <taxon>Botryobasidiaceae</taxon>
        <taxon>Botryobasidium</taxon>
    </lineage>
</organism>
<protein>
    <submittedName>
        <fullName evidence="1">Uncharacterized protein</fullName>
    </submittedName>
</protein>
<sequence length="176" mass="19333">MTVSTYNISISTHPAPANQPISTASPIIVYTSFFDGDGDKAAPPQAPVSFSRAKEAPVFAKTAAAPWAVNFTHQAHTLAYFTRRHQVPTYAPFLPLREARQSLLCCFLGLSSLPRRFTSAKMSYPSGPRPLERMSQLWAALANRYLCRVLRQVVALHILRHGVGQTEIGSYALFAG</sequence>
<dbReference type="HOGENOM" id="CLU_1524902_0_0_1"/>
<name>A0A067MH19_BOTB1</name>
<evidence type="ECO:0000313" key="2">
    <source>
        <dbReference type="Proteomes" id="UP000027195"/>
    </source>
</evidence>
<reference evidence="2" key="1">
    <citation type="journal article" date="2014" name="Proc. Natl. Acad. Sci. U.S.A.">
        <title>Extensive sampling of basidiomycete genomes demonstrates inadequacy of the white-rot/brown-rot paradigm for wood decay fungi.</title>
        <authorList>
            <person name="Riley R."/>
            <person name="Salamov A.A."/>
            <person name="Brown D.W."/>
            <person name="Nagy L.G."/>
            <person name="Floudas D."/>
            <person name="Held B.W."/>
            <person name="Levasseur A."/>
            <person name="Lombard V."/>
            <person name="Morin E."/>
            <person name="Otillar R."/>
            <person name="Lindquist E.A."/>
            <person name="Sun H."/>
            <person name="LaButti K.M."/>
            <person name="Schmutz J."/>
            <person name="Jabbour D."/>
            <person name="Luo H."/>
            <person name="Baker S.E."/>
            <person name="Pisabarro A.G."/>
            <person name="Walton J.D."/>
            <person name="Blanchette R.A."/>
            <person name="Henrissat B."/>
            <person name="Martin F."/>
            <person name="Cullen D."/>
            <person name="Hibbett D.S."/>
            <person name="Grigoriev I.V."/>
        </authorList>
    </citation>
    <scope>NUCLEOTIDE SEQUENCE [LARGE SCALE GENOMIC DNA]</scope>
    <source>
        <strain evidence="2">FD-172 SS1</strain>
    </source>
</reference>
<proteinExistence type="predicted"/>
<dbReference type="AlphaFoldDB" id="A0A067MH19"/>
<dbReference type="InParanoid" id="A0A067MH19"/>
<dbReference type="EMBL" id="KL198035">
    <property type="protein sequence ID" value="KDQ14809.1"/>
    <property type="molecule type" value="Genomic_DNA"/>
</dbReference>
<dbReference type="Proteomes" id="UP000027195">
    <property type="component" value="Unassembled WGS sequence"/>
</dbReference>
<accession>A0A067MH19</accession>
<keyword evidence="2" id="KW-1185">Reference proteome</keyword>
<gene>
    <name evidence="1" type="ORF">BOTBODRAFT_174338</name>
</gene>